<dbReference type="InterPro" id="IPR019004">
    <property type="entry name" value="YqeY/Aim41"/>
</dbReference>
<dbReference type="EMBL" id="LR796916">
    <property type="protein sequence ID" value="CAB4175459.1"/>
    <property type="molecule type" value="Genomic_DNA"/>
</dbReference>
<evidence type="ECO:0000313" key="2">
    <source>
        <dbReference type="EMBL" id="CAB4193797.1"/>
    </source>
</evidence>
<dbReference type="PANTHER" id="PTHR28055:SF1">
    <property type="entry name" value="ALTERED INHERITANCE OF MITOCHONDRIA PROTEIN 41, MITOCHONDRIAL"/>
    <property type="match status" value="1"/>
</dbReference>
<accession>A0A6J5RHQ5</accession>
<organism evidence="2">
    <name type="scientific">uncultured Caudovirales phage</name>
    <dbReference type="NCBI Taxonomy" id="2100421"/>
    <lineage>
        <taxon>Viruses</taxon>
        <taxon>Duplodnaviria</taxon>
        <taxon>Heunggongvirae</taxon>
        <taxon>Uroviricota</taxon>
        <taxon>Caudoviricetes</taxon>
        <taxon>Peduoviridae</taxon>
        <taxon>Maltschvirus</taxon>
        <taxon>Maltschvirus maltsch</taxon>
    </lineage>
</organism>
<protein>
    <submittedName>
        <fullName evidence="2">COG1610 Uncharacterized conserved protein</fullName>
    </submittedName>
</protein>
<name>A0A6J5RHQ5_9CAUD</name>
<dbReference type="Pfam" id="PF09424">
    <property type="entry name" value="YqeY"/>
    <property type="match status" value="1"/>
</dbReference>
<dbReference type="EMBL" id="LR797195">
    <property type="protein sequence ID" value="CAB4193797.1"/>
    <property type="molecule type" value="Genomic_DNA"/>
</dbReference>
<evidence type="ECO:0000313" key="1">
    <source>
        <dbReference type="EMBL" id="CAB4175459.1"/>
    </source>
</evidence>
<gene>
    <name evidence="2" type="ORF">UFOVP1247_168</name>
    <name evidence="1" type="ORF">UFOVP970_208</name>
</gene>
<proteinExistence type="predicted"/>
<dbReference type="InterPro" id="IPR003789">
    <property type="entry name" value="Asn/Gln_tRNA_amidoTrase-B-like"/>
</dbReference>
<dbReference type="InterPro" id="IPR042184">
    <property type="entry name" value="YqeY/Aim41_N"/>
</dbReference>
<dbReference type="GO" id="GO:0016884">
    <property type="term" value="F:carbon-nitrogen ligase activity, with glutamine as amido-N-donor"/>
    <property type="evidence" value="ECO:0007669"/>
    <property type="project" value="InterPro"/>
</dbReference>
<sequence>MIKEQINKDYMKAFKERDTVKKNLLSVVKGEIQTQEKNQSIDNMSDEDVTKILNKMAKSLREVFVTDSSQVLTDVKIELDIIEAYLPKPMSSEEISLKLEELYGSGITQMGDIMKAFSTLPADKKVVSELIKNRN</sequence>
<dbReference type="Gene3D" id="1.10.1510.10">
    <property type="entry name" value="Uncharacterised protein YqeY/AIM41 PF09424, N-terminal domain"/>
    <property type="match status" value="1"/>
</dbReference>
<reference evidence="2" key="1">
    <citation type="submission" date="2020-05" db="EMBL/GenBank/DDBJ databases">
        <authorList>
            <person name="Chiriac C."/>
            <person name="Salcher M."/>
            <person name="Ghai R."/>
            <person name="Kavagutti S V."/>
        </authorList>
    </citation>
    <scope>NUCLEOTIDE SEQUENCE</scope>
</reference>
<dbReference type="SUPFAM" id="SSF89095">
    <property type="entry name" value="GatB/YqeY motif"/>
    <property type="match status" value="1"/>
</dbReference>
<dbReference type="PANTHER" id="PTHR28055">
    <property type="entry name" value="ALTERED INHERITANCE OF MITOCHONDRIA PROTEIN 41, MITOCHONDRIAL"/>
    <property type="match status" value="1"/>
</dbReference>